<dbReference type="SMART" id="SM00358">
    <property type="entry name" value="DSRM"/>
    <property type="match status" value="2"/>
</dbReference>
<gene>
    <name evidence="2" type="ORF">TI39_contig4191g00006</name>
</gene>
<protein>
    <submittedName>
        <fullName evidence="2">Putative double-stranded rna-binding protein</fullName>
    </submittedName>
</protein>
<dbReference type="EMBL" id="LAFY01004150">
    <property type="protein sequence ID" value="KJX94457.1"/>
    <property type="molecule type" value="Genomic_DNA"/>
</dbReference>
<sequence>MEDVPSYRSQPALIPMVDFELANPYTPPPTRLQTLRLEDNSGIYASNFHVACQEKGLTPHFTFREPAQGAFIITLSIDGQKLDELGPYASKKDAKEAICKLCVAKLGAYDNRKKRKSVSPETDALAMVPATLNEENWTSTLLEYCQGNKIPQATYTESCTHPSRGPHFCTVRFPGSPITPFGSSTLGFKNKKDAKKAASMDAVLWLRGQGKLDEIGNDQSMSLDGAADPANPLPTFHDAMNVNSCGIAPQGSIGKQVQDLCLALGFTQPEFEIEPLAGAFCNLHARFLPRDVAREPRLAGPIAPVTNVFGKKVAKEECWRELLKILEAIRKSRMHDG</sequence>
<comment type="caution">
    <text evidence="2">The sequence shown here is derived from an EMBL/GenBank/DDBJ whole genome shotgun (WGS) entry which is preliminary data.</text>
</comment>
<dbReference type="Proteomes" id="UP000033647">
    <property type="component" value="Unassembled WGS sequence"/>
</dbReference>
<accession>A0A0F4GBU3</accession>
<dbReference type="Pfam" id="PF00035">
    <property type="entry name" value="dsrm"/>
    <property type="match status" value="1"/>
</dbReference>
<dbReference type="InterPro" id="IPR014720">
    <property type="entry name" value="dsRBD_dom"/>
</dbReference>
<dbReference type="STRING" id="1047168.A0A0F4GBU3"/>
<proteinExistence type="predicted"/>
<evidence type="ECO:0000259" key="1">
    <source>
        <dbReference type="SMART" id="SM00358"/>
    </source>
</evidence>
<dbReference type="AlphaFoldDB" id="A0A0F4GBU3"/>
<keyword evidence="3" id="KW-1185">Reference proteome</keyword>
<feature type="domain" description="DRBM" evidence="1">
    <location>
        <begin position="137"/>
        <end position="207"/>
    </location>
</feature>
<dbReference type="Gene3D" id="3.30.160.20">
    <property type="match status" value="1"/>
</dbReference>
<reference evidence="2 3" key="1">
    <citation type="submission" date="2015-03" db="EMBL/GenBank/DDBJ databases">
        <title>RNA-seq based gene annotation and comparative genomics of four Zymoseptoria species reveal species-specific pathogenicity related genes and transposable element activity.</title>
        <authorList>
            <person name="Grandaubert J."/>
            <person name="Bhattacharyya A."/>
            <person name="Stukenbrock E.H."/>
        </authorList>
    </citation>
    <scope>NUCLEOTIDE SEQUENCE [LARGE SCALE GENOMIC DNA]</scope>
    <source>
        <strain evidence="2 3">Zb18110</strain>
    </source>
</reference>
<feature type="domain" description="DRBM" evidence="1">
    <location>
        <begin position="44"/>
        <end position="107"/>
    </location>
</feature>
<dbReference type="SUPFAM" id="SSF54768">
    <property type="entry name" value="dsRNA-binding domain-like"/>
    <property type="match status" value="2"/>
</dbReference>
<name>A0A0F4GBU3_9PEZI</name>
<evidence type="ECO:0000313" key="2">
    <source>
        <dbReference type="EMBL" id="KJX94457.1"/>
    </source>
</evidence>
<dbReference type="OrthoDB" id="5222339at2759"/>
<organism evidence="2 3">
    <name type="scientific">Zymoseptoria brevis</name>
    <dbReference type="NCBI Taxonomy" id="1047168"/>
    <lineage>
        <taxon>Eukaryota</taxon>
        <taxon>Fungi</taxon>
        <taxon>Dikarya</taxon>
        <taxon>Ascomycota</taxon>
        <taxon>Pezizomycotina</taxon>
        <taxon>Dothideomycetes</taxon>
        <taxon>Dothideomycetidae</taxon>
        <taxon>Mycosphaerellales</taxon>
        <taxon>Mycosphaerellaceae</taxon>
        <taxon>Zymoseptoria</taxon>
    </lineage>
</organism>
<dbReference type="CDD" id="cd00048">
    <property type="entry name" value="DSRM_SF"/>
    <property type="match status" value="1"/>
</dbReference>
<evidence type="ECO:0000313" key="3">
    <source>
        <dbReference type="Proteomes" id="UP000033647"/>
    </source>
</evidence>